<feature type="chain" id="PRO_5047119650" description="GH16 domain-containing protein" evidence="2">
    <location>
        <begin position="30"/>
        <end position="404"/>
    </location>
</feature>
<feature type="compositionally biased region" description="Low complexity" evidence="1">
    <location>
        <begin position="328"/>
        <end position="352"/>
    </location>
</feature>
<evidence type="ECO:0000313" key="5">
    <source>
        <dbReference type="Proteomes" id="UP001500449"/>
    </source>
</evidence>
<evidence type="ECO:0000256" key="1">
    <source>
        <dbReference type="SAM" id="MobiDB-lite"/>
    </source>
</evidence>
<dbReference type="Pfam" id="PF00722">
    <property type="entry name" value="Glyco_hydro_16"/>
    <property type="match status" value="1"/>
</dbReference>
<proteinExistence type="predicted"/>
<accession>A0ABN2NEX4</accession>
<feature type="region of interest" description="Disordered" evidence="1">
    <location>
        <begin position="70"/>
        <end position="101"/>
    </location>
</feature>
<sequence>MRKTVLSRTLAVAVSGCALVALTATPAFAATGSAPGTQTAPVQAGAGQPARAGAAQAGGGQAVAGKAVAGQTESHCDTTAGDSLKWGPPTRESDFDGTTLPPDWHAYGPEPGHMEDGTRSPDAVTVEDGAVTISGDEEGNTGAISWHPGQKYGRWEGCVKADPGAGGYNALFLLWPVKEDWPVGGEVDWMEIMSDDRQETSFFLHYGANNDQEYGSVKQDSTEWTAYALEWTPEKITGFVNGKEWFSSTDTSHFPPGAMNMTMQLDYFRPAGGPTAMHMDWAKQWALPESEPAQLSLGPGEPATGQSQLHPDRAPRPLDQIQDPAPTPATATDPVAPADPTAPAADPAAPATGSDQGATAGSDPAPDPAVTPPTGSVPATGPSASTPSASTPAASGAGTAGSTT</sequence>
<dbReference type="CDD" id="cd00413">
    <property type="entry name" value="Glyco_hydrolase_16"/>
    <property type="match status" value="1"/>
</dbReference>
<evidence type="ECO:0000256" key="2">
    <source>
        <dbReference type="SAM" id="SignalP"/>
    </source>
</evidence>
<protein>
    <recommendedName>
        <fullName evidence="3">GH16 domain-containing protein</fullName>
    </recommendedName>
</protein>
<evidence type="ECO:0000259" key="3">
    <source>
        <dbReference type="PROSITE" id="PS51762"/>
    </source>
</evidence>
<dbReference type="Proteomes" id="UP001500449">
    <property type="component" value="Unassembled WGS sequence"/>
</dbReference>
<dbReference type="Gene3D" id="2.60.120.200">
    <property type="match status" value="1"/>
</dbReference>
<feature type="domain" description="GH16" evidence="3">
    <location>
        <begin position="93"/>
        <end position="290"/>
    </location>
</feature>
<dbReference type="EMBL" id="BAAAQK010000018">
    <property type="protein sequence ID" value="GAA1862035.1"/>
    <property type="molecule type" value="Genomic_DNA"/>
</dbReference>
<feature type="signal peptide" evidence="2">
    <location>
        <begin position="1"/>
        <end position="29"/>
    </location>
</feature>
<feature type="compositionally biased region" description="Low complexity" evidence="1">
    <location>
        <begin position="36"/>
        <end position="53"/>
    </location>
</feature>
<feature type="compositionally biased region" description="Low complexity" evidence="1">
    <location>
        <begin position="372"/>
        <end position="404"/>
    </location>
</feature>
<dbReference type="InterPro" id="IPR013320">
    <property type="entry name" value="ConA-like_dom_sf"/>
</dbReference>
<gene>
    <name evidence="4" type="ORF">GCM10009836_47890</name>
</gene>
<dbReference type="PROSITE" id="PS51762">
    <property type="entry name" value="GH16_2"/>
    <property type="match status" value="1"/>
</dbReference>
<feature type="region of interest" description="Disordered" evidence="1">
    <location>
        <begin position="291"/>
        <end position="404"/>
    </location>
</feature>
<comment type="caution">
    <text evidence="4">The sequence shown here is derived from an EMBL/GenBank/DDBJ whole genome shotgun (WGS) entry which is preliminary data.</text>
</comment>
<evidence type="ECO:0000313" key="4">
    <source>
        <dbReference type="EMBL" id="GAA1862035.1"/>
    </source>
</evidence>
<dbReference type="RefSeq" id="WP_344421161.1">
    <property type="nucleotide sequence ID" value="NZ_BAAAQK010000018.1"/>
</dbReference>
<feature type="region of interest" description="Disordered" evidence="1">
    <location>
        <begin position="32"/>
        <end position="53"/>
    </location>
</feature>
<keyword evidence="5" id="KW-1185">Reference proteome</keyword>
<reference evidence="4 5" key="1">
    <citation type="journal article" date="2019" name="Int. J. Syst. Evol. Microbiol.">
        <title>The Global Catalogue of Microorganisms (GCM) 10K type strain sequencing project: providing services to taxonomists for standard genome sequencing and annotation.</title>
        <authorList>
            <consortium name="The Broad Institute Genomics Platform"/>
            <consortium name="The Broad Institute Genome Sequencing Center for Infectious Disease"/>
            <person name="Wu L."/>
            <person name="Ma J."/>
        </authorList>
    </citation>
    <scope>NUCLEOTIDE SEQUENCE [LARGE SCALE GENOMIC DNA]</scope>
    <source>
        <strain evidence="4 5">JCM 16009</strain>
    </source>
</reference>
<dbReference type="InterPro" id="IPR000757">
    <property type="entry name" value="Beta-glucanase-like"/>
</dbReference>
<keyword evidence="2" id="KW-0732">Signal</keyword>
<organism evidence="4 5">
    <name type="scientific">Pseudonocardia ailaonensis</name>
    <dbReference type="NCBI Taxonomy" id="367279"/>
    <lineage>
        <taxon>Bacteria</taxon>
        <taxon>Bacillati</taxon>
        <taxon>Actinomycetota</taxon>
        <taxon>Actinomycetes</taxon>
        <taxon>Pseudonocardiales</taxon>
        <taxon>Pseudonocardiaceae</taxon>
        <taxon>Pseudonocardia</taxon>
    </lineage>
</organism>
<dbReference type="SUPFAM" id="SSF49899">
    <property type="entry name" value="Concanavalin A-like lectins/glucanases"/>
    <property type="match status" value="1"/>
</dbReference>
<name>A0ABN2NEX4_9PSEU</name>